<dbReference type="PROSITE" id="PS50005">
    <property type="entry name" value="TPR"/>
    <property type="match status" value="3"/>
</dbReference>
<dbReference type="Pfam" id="PF13181">
    <property type="entry name" value="TPR_8"/>
    <property type="match status" value="1"/>
</dbReference>
<evidence type="ECO:0000256" key="1">
    <source>
        <dbReference type="PROSITE-ProRule" id="PRU00339"/>
    </source>
</evidence>
<accession>A0A7C5ERS8</accession>
<reference evidence="3" key="1">
    <citation type="journal article" date="2020" name="mSystems">
        <title>Genome- and Community-Level Interaction Insights into Carbon Utilization and Element Cycling Functions of Hydrothermarchaeota in Hydrothermal Sediment.</title>
        <authorList>
            <person name="Zhou Z."/>
            <person name="Liu Y."/>
            <person name="Xu W."/>
            <person name="Pan J."/>
            <person name="Luo Z.H."/>
            <person name="Li M."/>
        </authorList>
    </citation>
    <scope>NUCLEOTIDE SEQUENCE [LARGE SCALE GENOMIC DNA]</scope>
    <source>
        <strain evidence="3">SpSt-853</strain>
    </source>
</reference>
<dbReference type="SUPFAM" id="SSF48452">
    <property type="entry name" value="TPR-like"/>
    <property type="match status" value="1"/>
</dbReference>
<proteinExistence type="predicted"/>
<feature type="repeat" description="TPR" evidence="1">
    <location>
        <begin position="88"/>
        <end position="121"/>
    </location>
</feature>
<evidence type="ECO:0000256" key="2">
    <source>
        <dbReference type="SAM" id="MobiDB-lite"/>
    </source>
</evidence>
<evidence type="ECO:0000313" key="3">
    <source>
        <dbReference type="EMBL" id="HGZ12263.1"/>
    </source>
</evidence>
<dbReference type="InterPro" id="IPR011990">
    <property type="entry name" value="TPR-like_helical_dom_sf"/>
</dbReference>
<dbReference type="AlphaFoldDB" id="A0A7C5ERS8"/>
<feature type="repeat" description="TPR" evidence="1">
    <location>
        <begin position="122"/>
        <end position="155"/>
    </location>
</feature>
<dbReference type="InterPro" id="IPR019734">
    <property type="entry name" value="TPR_rpt"/>
</dbReference>
<feature type="compositionally biased region" description="Basic and acidic residues" evidence="2">
    <location>
        <begin position="212"/>
        <end position="221"/>
    </location>
</feature>
<keyword evidence="1" id="KW-0802">TPR repeat</keyword>
<comment type="caution">
    <text evidence="3">The sequence shown here is derived from an EMBL/GenBank/DDBJ whole genome shotgun (WGS) entry which is preliminary data.</text>
</comment>
<name>A0A7C5ERS8_9BACT</name>
<dbReference type="PANTHER" id="PTHR12558">
    <property type="entry name" value="CELL DIVISION CYCLE 16,23,27"/>
    <property type="match status" value="1"/>
</dbReference>
<protein>
    <submittedName>
        <fullName evidence="3">Tetratricopeptide repeat protein</fullName>
    </submittedName>
</protein>
<feature type="repeat" description="TPR" evidence="1">
    <location>
        <begin position="54"/>
        <end position="87"/>
    </location>
</feature>
<sequence length="258" mass="29877">MSASKHWGAFAFLVLIWLWGSQGVWAQGDTRFEQFTPQEEAMWLGRLRSNPTDARSYYYLGRVYQFQNRDREAAEAFRQATVFAPGWYAPFVQLGKTYRRLGRYEEAAVALRRAVLLKPGYSQAHHFLGLVCLRLGLWEEAAQAFLKAYQHNPGWAETYYDRTNFGIHEELGDKETVLKLVQLIYPENQHLAHLLYRRWSRGNAGQQEFYREVAGPDKKGESGYQEAPEYGYQEAPEAGYLKGPESGFLRGQDGHHRR</sequence>
<dbReference type="Gene3D" id="1.25.40.10">
    <property type="entry name" value="Tetratricopeptide repeat domain"/>
    <property type="match status" value="1"/>
</dbReference>
<dbReference type="PANTHER" id="PTHR12558:SF13">
    <property type="entry name" value="CELL DIVISION CYCLE PROTEIN 27 HOMOLOG"/>
    <property type="match status" value="1"/>
</dbReference>
<dbReference type="Pfam" id="PF13432">
    <property type="entry name" value="TPR_16"/>
    <property type="match status" value="1"/>
</dbReference>
<dbReference type="EMBL" id="DTKJ01000058">
    <property type="protein sequence ID" value="HGZ12263.1"/>
    <property type="molecule type" value="Genomic_DNA"/>
</dbReference>
<feature type="region of interest" description="Disordered" evidence="2">
    <location>
        <begin position="212"/>
        <end position="258"/>
    </location>
</feature>
<dbReference type="SMART" id="SM00028">
    <property type="entry name" value="TPR"/>
    <property type="match status" value="3"/>
</dbReference>
<organism evidence="3">
    <name type="scientific">Desulfobacca acetoxidans</name>
    <dbReference type="NCBI Taxonomy" id="60893"/>
    <lineage>
        <taxon>Bacteria</taxon>
        <taxon>Pseudomonadati</taxon>
        <taxon>Thermodesulfobacteriota</taxon>
        <taxon>Desulfobaccia</taxon>
        <taxon>Desulfobaccales</taxon>
        <taxon>Desulfobaccaceae</taxon>
        <taxon>Desulfobacca</taxon>
    </lineage>
</organism>
<gene>
    <name evidence="3" type="ORF">ENW48_08590</name>
</gene>